<sequence length="397" mass="46174">MFFLKQKYKNMKNEKRLDILFAMNTLDDLGIQRAIVWILNEWNEDRYGTVALSLHKKEGKLKDFLSPNVKVFEIDKIVKPIKHLGFFCRLFSYYFLLKKIRPQKIIAVNQGEGLALCLVKRFYRNFRLIISEHCHVSSNISGADAHKGWFGWYYRNFFSREYNKYADIVHTVSYEAADDLIKKHGIIPEKVRVIYNPVDFEVVRKKAEEKIDESWLKEGYNTVVAVSRLTSQKRLDILLKAWQLVKKTELGKNNENSYRLLICGDGPLRKELENLVYELGLKESVKFLGFQANPWKYIKRAKLFVNTSEWEGLSCSLIEAQALGIPIVASDCPSGNKEILMDGEAGLLFENKNIEDCAQKIMEAFDNYNRALEKAHVAGYYLSRFNLAKIIEEYSML</sequence>
<dbReference type="InterPro" id="IPR028098">
    <property type="entry name" value="Glyco_trans_4-like_N"/>
</dbReference>
<dbReference type="Pfam" id="PF13439">
    <property type="entry name" value="Glyco_transf_4"/>
    <property type="match status" value="1"/>
</dbReference>
<feature type="domain" description="Glycosyltransferase subfamily 4-like N-terminal" evidence="2">
    <location>
        <begin position="81"/>
        <end position="201"/>
    </location>
</feature>
<comment type="caution">
    <text evidence="3">The sequence shown here is derived from an EMBL/GenBank/DDBJ whole genome shotgun (WGS) entry which is preliminary data.</text>
</comment>
<dbReference type="InterPro" id="IPR001296">
    <property type="entry name" value="Glyco_trans_1"/>
</dbReference>
<evidence type="ECO:0008006" key="5">
    <source>
        <dbReference type="Google" id="ProtNLM"/>
    </source>
</evidence>
<organism evidence="3 4">
    <name type="scientific">Candidatus Nealsonbacteria bacterium CG08_land_8_20_14_0_20_36_22</name>
    <dbReference type="NCBI Taxonomy" id="1974704"/>
    <lineage>
        <taxon>Bacteria</taxon>
        <taxon>Candidatus Nealsoniibacteriota</taxon>
    </lineage>
</organism>
<dbReference type="CDD" id="cd03811">
    <property type="entry name" value="GT4_GT28_WabH-like"/>
    <property type="match status" value="1"/>
</dbReference>
<dbReference type="Pfam" id="PF00534">
    <property type="entry name" value="Glycos_transf_1"/>
    <property type="match status" value="1"/>
</dbReference>
<dbReference type="AlphaFoldDB" id="A0A2H0YNF6"/>
<gene>
    <name evidence="3" type="ORF">COT32_01900</name>
</gene>
<protein>
    <recommendedName>
        <fullName evidence="5">Glycosyltransferase</fullName>
    </recommendedName>
</protein>
<dbReference type="Gene3D" id="3.40.50.2000">
    <property type="entry name" value="Glycogen Phosphorylase B"/>
    <property type="match status" value="2"/>
</dbReference>
<reference evidence="4" key="1">
    <citation type="submission" date="2017-09" db="EMBL/GenBank/DDBJ databases">
        <title>Depth-based differentiation of microbial function through sediment-hosted aquifers and enrichment of novel symbionts in the deep terrestrial subsurface.</title>
        <authorList>
            <person name="Probst A.J."/>
            <person name="Ladd B."/>
            <person name="Jarett J.K."/>
            <person name="Geller-Mcgrath D.E."/>
            <person name="Sieber C.M.K."/>
            <person name="Emerson J.B."/>
            <person name="Anantharaman K."/>
            <person name="Thomas B.C."/>
            <person name="Malmstrom R."/>
            <person name="Stieglmeier M."/>
            <person name="Klingl A."/>
            <person name="Woyke T."/>
            <person name="Ryan C.M."/>
            <person name="Banfield J.F."/>
        </authorList>
    </citation>
    <scope>NUCLEOTIDE SEQUENCE [LARGE SCALE GENOMIC DNA]</scope>
</reference>
<dbReference type="EMBL" id="PEYC01000037">
    <property type="protein sequence ID" value="PIS40037.1"/>
    <property type="molecule type" value="Genomic_DNA"/>
</dbReference>
<dbReference type="SUPFAM" id="SSF53756">
    <property type="entry name" value="UDP-Glycosyltransferase/glycogen phosphorylase"/>
    <property type="match status" value="1"/>
</dbReference>
<feature type="domain" description="Glycosyl transferase family 1" evidence="1">
    <location>
        <begin position="209"/>
        <end position="369"/>
    </location>
</feature>
<evidence type="ECO:0000259" key="2">
    <source>
        <dbReference type="Pfam" id="PF13439"/>
    </source>
</evidence>
<dbReference type="Proteomes" id="UP000231472">
    <property type="component" value="Unassembled WGS sequence"/>
</dbReference>
<dbReference type="GO" id="GO:0016757">
    <property type="term" value="F:glycosyltransferase activity"/>
    <property type="evidence" value="ECO:0007669"/>
    <property type="project" value="InterPro"/>
</dbReference>
<evidence type="ECO:0000313" key="4">
    <source>
        <dbReference type="Proteomes" id="UP000231472"/>
    </source>
</evidence>
<proteinExistence type="predicted"/>
<dbReference type="PANTHER" id="PTHR45947">
    <property type="entry name" value="SULFOQUINOVOSYL TRANSFERASE SQD2"/>
    <property type="match status" value="1"/>
</dbReference>
<evidence type="ECO:0000259" key="1">
    <source>
        <dbReference type="Pfam" id="PF00534"/>
    </source>
</evidence>
<dbReference type="PANTHER" id="PTHR45947:SF3">
    <property type="entry name" value="SULFOQUINOVOSYL TRANSFERASE SQD2"/>
    <property type="match status" value="1"/>
</dbReference>
<dbReference type="InterPro" id="IPR050194">
    <property type="entry name" value="Glycosyltransferase_grp1"/>
</dbReference>
<accession>A0A2H0YNF6</accession>
<name>A0A2H0YNF6_9BACT</name>
<evidence type="ECO:0000313" key="3">
    <source>
        <dbReference type="EMBL" id="PIS40037.1"/>
    </source>
</evidence>